<evidence type="ECO:0000256" key="3">
    <source>
        <dbReference type="ARBA" id="ARBA00011738"/>
    </source>
</evidence>
<organism evidence="7 8">
    <name type="scientific">Candidatus Thiodictyon syntrophicum</name>
    <dbReference type="NCBI Taxonomy" id="1166950"/>
    <lineage>
        <taxon>Bacteria</taxon>
        <taxon>Pseudomonadati</taxon>
        <taxon>Pseudomonadota</taxon>
        <taxon>Gammaproteobacteria</taxon>
        <taxon>Chromatiales</taxon>
        <taxon>Chromatiaceae</taxon>
        <taxon>Thiodictyon</taxon>
    </lineage>
</organism>
<comment type="subcellular location">
    <subcellularLocation>
        <location evidence="1 5">Cytoplasm</location>
    </subcellularLocation>
</comment>
<evidence type="ECO:0000313" key="7">
    <source>
        <dbReference type="EMBL" id="AUB82998.1"/>
    </source>
</evidence>
<dbReference type="SUPFAM" id="SSF52402">
    <property type="entry name" value="Adenine nucleotide alpha hydrolases-like"/>
    <property type="match status" value="1"/>
</dbReference>
<evidence type="ECO:0000256" key="1">
    <source>
        <dbReference type="ARBA" id="ARBA00004496"/>
    </source>
</evidence>
<dbReference type="Pfam" id="PF00582">
    <property type="entry name" value="Usp"/>
    <property type="match status" value="1"/>
</dbReference>
<protein>
    <recommendedName>
        <fullName evidence="5">Universal stress protein</fullName>
    </recommendedName>
</protein>
<dbReference type="Gene3D" id="3.40.50.620">
    <property type="entry name" value="HUPs"/>
    <property type="match status" value="1"/>
</dbReference>
<proteinExistence type="inferred from homology"/>
<reference evidence="7 8" key="1">
    <citation type="submission" date="2017-03" db="EMBL/GenBank/DDBJ databases">
        <title>Complete genome sequence of Candidatus 'Thiodictyon syntrophicum' sp. nov. strain Cad16T, a photolithoautotroph purple sulfur bacterium isolated from an alpine meromictic lake.</title>
        <authorList>
            <person name="Luedin S.M."/>
            <person name="Pothier J.F."/>
            <person name="Danza F."/>
            <person name="Storelli N."/>
            <person name="Wittwer M."/>
            <person name="Tonolla M."/>
        </authorList>
    </citation>
    <scope>NUCLEOTIDE SEQUENCE [LARGE SCALE GENOMIC DNA]</scope>
    <source>
        <strain evidence="7 8">Cad16T</strain>
    </source>
</reference>
<evidence type="ECO:0000256" key="5">
    <source>
        <dbReference type="PIRNR" id="PIRNR006276"/>
    </source>
</evidence>
<sequence>MDTGNYKHLLLAVDFEPSGAPVIERARQLRTLFGARLTLLHVLEHVTAAQEFLPLGFGGDLPVPDDFGLEQELLELAGRQLDLVGESLGVPAADRLVRVGPPGPTIDAVAAEVGAELVVIGSHGHHGFLGLFGSTAKAVLRSVTCDVLCVKLAEGSDA</sequence>
<feature type="domain" description="UspA" evidence="6">
    <location>
        <begin position="6"/>
        <end position="151"/>
    </location>
</feature>
<name>A0A2K8UBP2_9GAMM</name>
<dbReference type="PANTHER" id="PTHR46268">
    <property type="entry name" value="STRESS RESPONSE PROTEIN NHAX"/>
    <property type="match status" value="1"/>
</dbReference>
<dbReference type="PIRSF" id="PIRSF006276">
    <property type="entry name" value="UspA"/>
    <property type="match status" value="1"/>
</dbReference>
<keyword evidence="4 5" id="KW-0963">Cytoplasm</keyword>
<dbReference type="AlphaFoldDB" id="A0A2K8UBP2"/>
<comment type="similarity">
    <text evidence="2 5">Belongs to the universal stress protein A family.</text>
</comment>
<evidence type="ECO:0000313" key="8">
    <source>
        <dbReference type="Proteomes" id="UP000232638"/>
    </source>
</evidence>
<accession>A0A2K8UBP2</accession>
<evidence type="ECO:0000256" key="4">
    <source>
        <dbReference type="ARBA" id="ARBA00022490"/>
    </source>
</evidence>
<dbReference type="InterPro" id="IPR014729">
    <property type="entry name" value="Rossmann-like_a/b/a_fold"/>
</dbReference>
<dbReference type="EMBL" id="CP020370">
    <property type="protein sequence ID" value="AUB82998.1"/>
    <property type="molecule type" value="Genomic_DNA"/>
</dbReference>
<dbReference type="RefSeq" id="WP_100920701.1">
    <property type="nucleotide sequence ID" value="NZ_CP020370.1"/>
</dbReference>
<dbReference type="PRINTS" id="PR01438">
    <property type="entry name" value="UNVRSLSTRESS"/>
</dbReference>
<gene>
    <name evidence="7" type="ORF">THSYN_19965</name>
</gene>
<dbReference type="GO" id="GO:0005737">
    <property type="term" value="C:cytoplasm"/>
    <property type="evidence" value="ECO:0007669"/>
    <property type="project" value="UniProtKB-SubCell"/>
</dbReference>
<dbReference type="Proteomes" id="UP000232638">
    <property type="component" value="Chromosome"/>
</dbReference>
<dbReference type="InterPro" id="IPR006015">
    <property type="entry name" value="Universal_stress_UspA"/>
</dbReference>
<dbReference type="KEGG" id="tsy:THSYN_19965"/>
<evidence type="ECO:0000256" key="2">
    <source>
        <dbReference type="ARBA" id="ARBA00008791"/>
    </source>
</evidence>
<comment type="subunit">
    <text evidence="3">Homodimer.</text>
</comment>
<dbReference type="InterPro" id="IPR006016">
    <property type="entry name" value="UspA"/>
</dbReference>
<dbReference type="OrthoDB" id="9792500at2"/>
<keyword evidence="8" id="KW-1185">Reference proteome</keyword>
<evidence type="ECO:0000259" key="6">
    <source>
        <dbReference type="Pfam" id="PF00582"/>
    </source>
</evidence>
<dbReference type="PANTHER" id="PTHR46268:SF23">
    <property type="entry name" value="UNIVERSAL STRESS PROTEIN A-RELATED"/>
    <property type="match status" value="1"/>
</dbReference>